<dbReference type="OrthoDB" id="4664297at2759"/>
<dbReference type="EMBL" id="KV744815">
    <property type="protein sequence ID" value="OCK85694.1"/>
    <property type="molecule type" value="Genomic_DNA"/>
</dbReference>
<reference evidence="1 2" key="1">
    <citation type="journal article" date="2016" name="Nat. Commun.">
        <title>Ectomycorrhizal ecology is imprinted in the genome of the dominant symbiotic fungus Cenococcum geophilum.</title>
        <authorList>
            <consortium name="DOE Joint Genome Institute"/>
            <person name="Peter M."/>
            <person name="Kohler A."/>
            <person name="Ohm R.A."/>
            <person name="Kuo A."/>
            <person name="Krutzmann J."/>
            <person name="Morin E."/>
            <person name="Arend M."/>
            <person name="Barry K.W."/>
            <person name="Binder M."/>
            <person name="Choi C."/>
            <person name="Clum A."/>
            <person name="Copeland A."/>
            <person name="Grisel N."/>
            <person name="Haridas S."/>
            <person name="Kipfer T."/>
            <person name="LaButti K."/>
            <person name="Lindquist E."/>
            <person name="Lipzen A."/>
            <person name="Maire R."/>
            <person name="Meier B."/>
            <person name="Mihaltcheva S."/>
            <person name="Molinier V."/>
            <person name="Murat C."/>
            <person name="Poggeler S."/>
            <person name="Quandt C.A."/>
            <person name="Sperisen C."/>
            <person name="Tritt A."/>
            <person name="Tisserant E."/>
            <person name="Crous P.W."/>
            <person name="Henrissat B."/>
            <person name="Nehls U."/>
            <person name="Egli S."/>
            <person name="Spatafora J.W."/>
            <person name="Grigoriev I.V."/>
            <person name="Martin F.M."/>
        </authorList>
    </citation>
    <scope>NUCLEOTIDE SEQUENCE [LARGE SCALE GENOMIC DNA]</scope>
    <source>
        <strain evidence="1 2">CBS 459.81</strain>
    </source>
</reference>
<dbReference type="AlphaFoldDB" id="A0A8E2JKD8"/>
<dbReference type="Gene3D" id="2.60.40.2970">
    <property type="match status" value="1"/>
</dbReference>
<dbReference type="Proteomes" id="UP000250266">
    <property type="component" value="Unassembled WGS sequence"/>
</dbReference>
<gene>
    <name evidence="1" type="ORF">K432DRAFT_377463</name>
</gene>
<accession>A0A8E2JKD8</accession>
<proteinExistence type="predicted"/>
<name>A0A8E2JKD8_9PEZI</name>
<protein>
    <submittedName>
        <fullName evidence="1">Uncharacterized protein</fullName>
    </submittedName>
</protein>
<sequence>MSPNDPTSTPSPSNLVFTLAQTSKSPIKLQVTLRNTHPSSAITVLKWDSPLDPQAPNLGVFRITNAATGEDVDIPRLMVNRLLPPSRDALQDIAAGSEYSTEVVLDKSWMPSDRWTKYKVKVAGRWKAVWAKPVQDIDANELESLGGGNEAMTGEFSSEEIDLVV</sequence>
<evidence type="ECO:0000313" key="2">
    <source>
        <dbReference type="Proteomes" id="UP000250266"/>
    </source>
</evidence>
<organism evidence="1 2">
    <name type="scientific">Lepidopterella palustris CBS 459.81</name>
    <dbReference type="NCBI Taxonomy" id="1314670"/>
    <lineage>
        <taxon>Eukaryota</taxon>
        <taxon>Fungi</taxon>
        <taxon>Dikarya</taxon>
        <taxon>Ascomycota</taxon>
        <taxon>Pezizomycotina</taxon>
        <taxon>Dothideomycetes</taxon>
        <taxon>Pleosporomycetidae</taxon>
        <taxon>Mytilinidiales</taxon>
        <taxon>Argynnaceae</taxon>
        <taxon>Lepidopterella</taxon>
    </lineage>
</organism>
<keyword evidence="2" id="KW-1185">Reference proteome</keyword>
<evidence type="ECO:0000313" key="1">
    <source>
        <dbReference type="EMBL" id="OCK85694.1"/>
    </source>
</evidence>